<feature type="compositionally biased region" description="Basic residues" evidence="1">
    <location>
        <begin position="55"/>
        <end position="65"/>
    </location>
</feature>
<gene>
    <name evidence="2" type="ORF">Taro_011946</name>
</gene>
<sequence>MEDAPSQGEPIASAPEDQFQEGLVEDTSEDDEPAAGSGDKGKSVASSIPILTRKAQNRSRKKKIHVHLEPSDVTSIFLSQSTEAKEIGAVKSELQELRTDLGSLKKLVTDLEKFVREHLPAQAPHVPNESVPANDGRPSGPPEVDRSAEKVAGSSGPSIEESWPPGPSIEEFGTSWPLVKESGPSVEESEPSGPSVVEEVTPTPSTPPASFTAPPALEPSKKPLHKPISSPTPFPAASSSSFSSSPIPSSSIPPQIFEALPTSSSGPSTTGPSTLPPPTSSFASLHPPTPPSFIILFPEGASIIRHIVQDIKDEFEEAILHTVLSVSAHMHRIDSQPCPNHASKKRKTSKELYISTSTKSSQRLLFYCYIDFT</sequence>
<feature type="region of interest" description="Disordered" evidence="1">
    <location>
        <begin position="1"/>
        <end position="66"/>
    </location>
</feature>
<protein>
    <submittedName>
        <fullName evidence="2">Uncharacterized protein</fullName>
    </submittedName>
</protein>
<evidence type="ECO:0000256" key="1">
    <source>
        <dbReference type="SAM" id="MobiDB-lite"/>
    </source>
</evidence>
<comment type="caution">
    <text evidence="2">The sequence shown here is derived from an EMBL/GenBank/DDBJ whole genome shotgun (WGS) entry which is preliminary data.</text>
</comment>
<feature type="compositionally biased region" description="Low complexity" evidence="1">
    <location>
        <begin position="227"/>
        <end position="273"/>
    </location>
</feature>
<organism evidence="2 3">
    <name type="scientific">Colocasia esculenta</name>
    <name type="common">Wild taro</name>
    <name type="synonym">Arum esculentum</name>
    <dbReference type="NCBI Taxonomy" id="4460"/>
    <lineage>
        <taxon>Eukaryota</taxon>
        <taxon>Viridiplantae</taxon>
        <taxon>Streptophyta</taxon>
        <taxon>Embryophyta</taxon>
        <taxon>Tracheophyta</taxon>
        <taxon>Spermatophyta</taxon>
        <taxon>Magnoliopsida</taxon>
        <taxon>Liliopsida</taxon>
        <taxon>Araceae</taxon>
        <taxon>Aroideae</taxon>
        <taxon>Colocasieae</taxon>
        <taxon>Colocasia</taxon>
    </lineage>
</organism>
<evidence type="ECO:0000313" key="3">
    <source>
        <dbReference type="Proteomes" id="UP000652761"/>
    </source>
</evidence>
<feature type="compositionally biased region" description="Low complexity" evidence="1">
    <location>
        <begin position="181"/>
        <end position="215"/>
    </location>
</feature>
<dbReference type="EMBL" id="NMUH01000459">
    <property type="protein sequence ID" value="MQL79505.1"/>
    <property type="molecule type" value="Genomic_DNA"/>
</dbReference>
<feature type="compositionally biased region" description="Acidic residues" evidence="1">
    <location>
        <begin position="23"/>
        <end position="33"/>
    </location>
</feature>
<proteinExistence type="predicted"/>
<reference evidence="2" key="1">
    <citation type="submission" date="2017-07" db="EMBL/GenBank/DDBJ databases">
        <title>Taro Niue Genome Assembly and Annotation.</title>
        <authorList>
            <person name="Atibalentja N."/>
            <person name="Keating K."/>
            <person name="Fields C.J."/>
        </authorList>
    </citation>
    <scope>NUCLEOTIDE SEQUENCE</scope>
    <source>
        <strain evidence="2">Niue_2</strain>
        <tissue evidence="2">Leaf</tissue>
    </source>
</reference>
<dbReference type="Proteomes" id="UP000652761">
    <property type="component" value="Unassembled WGS sequence"/>
</dbReference>
<dbReference type="AlphaFoldDB" id="A0A843U7R3"/>
<accession>A0A843U7R3</accession>
<name>A0A843U7R3_COLES</name>
<evidence type="ECO:0000313" key="2">
    <source>
        <dbReference type="EMBL" id="MQL79505.1"/>
    </source>
</evidence>
<keyword evidence="3" id="KW-1185">Reference proteome</keyword>
<feature type="region of interest" description="Disordered" evidence="1">
    <location>
        <begin position="118"/>
        <end position="283"/>
    </location>
</feature>